<dbReference type="OMA" id="RCAIATE"/>
<dbReference type="SUPFAM" id="SSF69318">
    <property type="entry name" value="Integrin alpha N-terminal domain"/>
    <property type="match status" value="1"/>
</dbReference>
<dbReference type="PROSITE" id="PS51470">
    <property type="entry name" value="FG_GAP"/>
    <property type="match status" value="5"/>
</dbReference>
<dbReference type="GO" id="GO:0005178">
    <property type="term" value="F:integrin binding"/>
    <property type="evidence" value="ECO:0007669"/>
    <property type="project" value="TreeGrafter"/>
</dbReference>
<feature type="repeat" description="FG-GAP" evidence="4">
    <location>
        <begin position="239"/>
        <end position="296"/>
    </location>
</feature>
<dbReference type="STRING" id="126957.T1JAM1"/>
<feature type="signal peptide" evidence="5">
    <location>
        <begin position="1"/>
        <end position="22"/>
    </location>
</feature>
<evidence type="ECO:0000313" key="6">
    <source>
        <dbReference type="EnsemblMetazoa" id="SMAR010790-PA"/>
    </source>
</evidence>
<dbReference type="InterPro" id="IPR013517">
    <property type="entry name" value="FG-GAP"/>
</dbReference>
<accession>T1JAM1</accession>
<dbReference type="EnsemblMetazoa" id="SMAR010790-RA">
    <property type="protein sequence ID" value="SMAR010790-PA"/>
    <property type="gene ID" value="SMAR010790"/>
</dbReference>
<evidence type="ECO:0000256" key="1">
    <source>
        <dbReference type="ARBA" id="ARBA00022729"/>
    </source>
</evidence>
<keyword evidence="1 5" id="KW-0732">Signal</keyword>
<evidence type="ECO:0000313" key="7">
    <source>
        <dbReference type="Proteomes" id="UP000014500"/>
    </source>
</evidence>
<evidence type="ECO:0000256" key="5">
    <source>
        <dbReference type="RuleBase" id="RU003762"/>
    </source>
</evidence>
<dbReference type="GO" id="GO:0033627">
    <property type="term" value="P:cell adhesion mediated by integrin"/>
    <property type="evidence" value="ECO:0007669"/>
    <property type="project" value="TreeGrafter"/>
</dbReference>
<keyword evidence="7" id="KW-1185">Reference proteome</keyword>
<keyword evidence="5" id="KW-0130">Cell adhesion</keyword>
<dbReference type="Proteomes" id="UP000014500">
    <property type="component" value="Unassembled WGS sequence"/>
</dbReference>
<dbReference type="PANTHER" id="PTHR23220">
    <property type="entry name" value="INTEGRIN ALPHA"/>
    <property type="match status" value="1"/>
</dbReference>
<dbReference type="PRINTS" id="PR01185">
    <property type="entry name" value="INTEGRINA"/>
</dbReference>
<dbReference type="AlphaFoldDB" id="T1JAM1"/>
<dbReference type="PANTHER" id="PTHR23220:SF134">
    <property type="entry name" value="INTEGRIN ALPHA-2 DOMAIN-CONTAINING PROTEIN"/>
    <property type="match status" value="1"/>
</dbReference>
<keyword evidence="5" id="KW-0675">Receptor</keyword>
<dbReference type="GO" id="GO:0098609">
    <property type="term" value="P:cell-cell adhesion"/>
    <property type="evidence" value="ECO:0007669"/>
    <property type="project" value="TreeGrafter"/>
</dbReference>
<dbReference type="Gene3D" id="2.130.10.130">
    <property type="entry name" value="Integrin alpha, N-terminal"/>
    <property type="match status" value="1"/>
</dbReference>
<dbReference type="eggNOG" id="KOG3637">
    <property type="taxonomic scope" value="Eukaryota"/>
</dbReference>
<feature type="repeat" description="FG-GAP" evidence="4">
    <location>
        <begin position="362"/>
        <end position="418"/>
    </location>
</feature>
<evidence type="ECO:0000256" key="3">
    <source>
        <dbReference type="ARBA" id="ARBA00023180"/>
    </source>
</evidence>
<keyword evidence="5" id="KW-0401">Integrin</keyword>
<dbReference type="GO" id="GO:0009897">
    <property type="term" value="C:external side of plasma membrane"/>
    <property type="evidence" value="ECO:0007669"/>
    <property type="project" value="TreeGrafter"/>
</dbReference>
<dbReference type="GO" id="GO:0007160">
    <property type="term" value="P:cell-matrix adhesion"/>
    <property type="evidence" value="ECO:0007669"/>
    <property type="project" value="TreeGrafter"/>
</dbReference>
<dbReference type="GO" id="GO:0007229">
    <property type="term" value="P:integrin-mediated signaling pathway"/>
    <property type="evidence" value="ECO:0007669"/>
    <property type="project" value="UniProtKB-KW"/>
</dbReference>
<evidence type="ECO:0008006" key="8">
    <source>
        <dbReference type="Google" id="ProtNLM"/>
    </source>
</evidence>
<keyword evidence="2" id="KW-0677">Repeat</keyword>
<feature type="repeat" description="FG-GAP" evidence="4">
    <location>
        <begin position="24"/>
        <end position="92"/>
    </location>
</feature>
<dbReference type="InterPro" id="IPR013519">
    <property type="entry name" value="Int_alpha_beta-p"/>
</dbReference>
<name>T1JAM1_STRMM</name>
<dbReference type="SMART" id="SM00191">
    <property type="entry name" value="Int_alpha"/>
    <property type="match status" value="4"/>
</dbReference>
<feature type="repeat" description="FG-GAP" evidence="4">
    <location>
        <begin position="299"/>
        <end position="358"/>
    </location>
</feature>
<sequence>MEFSCDSLTFLVYFLYFRTIGCFNVDVHHPVVISGPANSYFGYTVALHNNTAGNWVLVGAPKANSSYLSREYGITEPGALFKCKLEDEAEIQCDQIVVDKTGNTGYNLLDHEVAYTDLKDGGWLGVSLDVKPQAESEIVVCAHLWKNQRYDSYYLANGACYTIPSTLDTKPIGKLTPLVAHRKQIIQPGIYYFAMGQAGFSSHYTENGNLLLGAPGIWDWTGSIVYYNSQTRSQYTKPAIPLPLLEKPDVIYFGYSQTSGKFFSDDNDPYLVVGAPRDHNTGRVYIISQPQGTRREELLIKIRKEGSQMGEYFGACVCAIDLNGDGLSDLVVGAPQHALRVNEGRIYVYINHGSGLLKPVKESITGDARANSHFGTAVGAIGDINQDGYRDVAVGAPYEGGGVGAVYIYLGSTTGINAKYVQKI</sequence>
<dbReference type="EMBL" id="JH432001">
    <property type="status" value="NOT_ANNOTATED_CDS"/>
    <property type="molecule type" value="Genomic_DNA"/>
</dbReference>
<dbReference type="InterPro" id="IPR000413">
    <property type="entry name" value="Integrin_alpha"/>
</dbReference>
<reference evidence="6" key="2">
    <citation type="submission" date="2015-02" db="UniProtKB">
        <authorList>
            <consortium name="EnsemblMetazoa"/>
        </authorList>
    </citation>
    <scope>IDENTIFICATION</scope>
</reference>
<evidence type="ECO:0000256" key="2">
    <source>
        <dbReference type="ARBA" id="ARBA00022737"/>
    </source>
</evidence>
<organism evidence="6 7">
    <name type="scientific">Strigamia maritima</name>
    <name type="common">European centipede</name>
    <name type="synonym">Geophilus maritimus</name>
    <dbReference type="NCBI Taxonomy" id="126957"/>
    <lineage>
        <taxon>Eukaryota</taxon>
        <taxon>Metazoa</taxon>
        <taxon>Ecdysozoa</taxon>
        <taxon>Arthropoda</taxon>
        <taxon>Myriapoda</taxon>
        <taxon>Chilopoda</taxon>
        <taxon>Pleurostigmophora</taxon>
        <taxon>Geophilomorpha</taxon>
        <taxon>Linotaeniidae</taxon>
        <taxon>Strigamia</taxon>
    </lineage>
</organism>
<dbReference type="PhylomeDB" id="T1JAM1"/>
<dbReference type="GO" id="GO:0008305">
    <property type="term" value="C:integrin complex"/>
    <property type="evidence" value="ECO:0007669"/>
    <property type="project" value="InterPro"/>
</dbReference>
<dbReference type="HOGENOM" id="CLU_004111_5_2_1"/>
<proteinExistence type="inferred from homology"/>
<reference evidence="7" key="1">
    <citation type="submission" date="2011-05" db="EMBL/GenBank/DDBJ databases">
        <authorList>
            <person name="Richards S.R."/>
            <person name="Qu J."/>
            <person name="Jiang H."/>
            <person name="Jhangiani S.N."/>
            <person name="Agravi P."/>
            <person name="Goodspeed R."/>
            <person name="Gross S."/>
            <person name="Mandapat C."/>
            <person name="Jackson L."/>
            <person name="Mathew T."/>
            <person name="Pu L."/>
            <person name="Thornton R."/>
            <person name="Saada N."/>
            <person name="Wilczek-Boney K.B."/>
            <person name="Lee S."/>
            <person name="Kovar C."/>
            <person name="Wu Y."/>
            <person name="Scherer S.E."/>
            <person name="Worley K.C."/>
            <person name="Muzny D.M."/>
            <person name="Gibbs R."/>
        </authorList>
    </citation>
    <scope>NUCLEOTIDE SEQUENCE</scope>
    <source>
        <strain evidence="7">Brora</strain>
    </source>
</reference>
<dbReference type="Pfam" id="PF13517">
    <property type="entry name" value="FG-GAP_3"/>
    <property type="match status" value="1"/>
</dbReference>
<comment type="similarity">
    <text evidence="5">Belongs to the integrin alpha chain family.</text>
</comment>
<keyword evidence="3" id="KW-0325">Glycoprotein</keyword>
<feature type="chain" id="PRO_5001426453" description="Integrin alpha-2 domain-containing protein" evidence="5">
    <location>
        <begin position="23"/>
        <end position="424"/>
    </location>
</feature>
<dbReference type="InterPro" id="IPR028994">
    <property type="entry name" value="Integrin_alpha_N"/>
</dbReference>
<protein>
    <recommendedName>
        <fullName evidence="8">Integrin alpha-2 domain-containing protein</fullName>
    </recommendedName>
</protein>
<evidence type="ECO:0000256" key="4">
    <source>
        <dbReference type="PROSITE-ProRule" id="PRU00803"/>
    </source>
</evidence>
<feature type="repeat" description="FG-GAP" evidence="4">
    <location>
        <begin position="184"/>
        <end position="236"/>
    </location>
</feature>
<comment type="subcellular location">
    <subcellularLocation>
        <location evidence="5">Membrane</location>
        <topology evidence="5">Single-pass type I membrane protein</topology>
    </subcellularLocation>
</comment>